<evidence type="ECO:0000256" key="1">
    <source>
        <dbReference type="SAM" id="Phobius"/>
    </source>
</evidence>
<gene>
    <name evidence="2" type="ORF">SAMN05660691_01151</name>
</gene>
<dbReference type="RefSeq" id="WP_092791182.1">
    <property type="nucleotide sequence ID" value="NZ_FNXF01000003.1"/>
</dbReference>
<name>A0A1H6KKE3_9GAMM</name>
<dbReference type="STRING" id="173990.SAMN05660691_01151"/>
<keyword evidence="1" id="KW-1133">Transmembrane helix</keyword>
<accession>A0A1H6KKE3</accession>
<dbReference type="Gene3D" id="2.40.30.170">
    <property type="match status" value="1"/>
</dbReference>
<keyword evidence="1" id="KW-0812">Transmembrane</keyword>
<keyword evidence="1" id="KW-0472">Membrane</keyword>
<proteinExistence type="predicted"/>
<dbReference type="Proteomes" id="UP000199371">
    <property type="component" value="Unassembled WGS sequence"/>
</dbReference>
<keyword evidence="3" id="KW-1185">Reference proteome</keyword>
<dbReference type="OrthoDB" id="9778236at2"/>
<evidence type="ECO:0000313" key="2">
    <source>
        <dbReference type="EMBL" id="SEH73854.1"/>
    </source>
</evidence>
<feature type="transmembrane region" description="Helical" evidence="1">
    <location>
        <begin position="9"/>
        <end position="27"/>
    </location>
</feature>
<reference evidence="3" key="1">
    <citation type="submission" date="2016-10" db="EMBL/GenBank/DDBJ databases">
        <authorList>
            <person name="Varghese N."/>
            <person name="Submissions S."/>
        </authorList>
    </citation>
    <scope>NUCLEOTIDE SEQUENCE [LARGE SCALE GENOMIC DNA]</scope>
    <source>
        <strain evidence="3">DSM 17616</strain>
    </source>
</reference>
<organism evidence="2 3">
    <name type="scientific">Rheinheimera pacifica</name>
    <dbReference type="NCBI Taxonomy" id="173990"/>
    <lineage>
        <taxon>Bacteria</taxon>
        <taxon>Pseudomonadati</taxon>
        <taxon>Pseudomonadota</taxon>
        <taxon>Gammaproteobacteria</taxon>
        <taxon>Chromatiales</taxon>
        <taxon>Chromatiaceae</taxon>
        <taxon>Rheinheimera</taxon>
    </lineage>
</organism>
<dbReference type="EMBL" id="FNXF01000003">
    <property type="protein sequence ID" value="SEH73854.1"/>
    <property type="molecule type" value="Genomic_DNA"/>
</dbReference>
<dbReference type="PANTHER" id="PTHR30438:SF2">
    <property type="entry name" value="MEMBRANE PROTEIN"/>
    <property type="match status" value="1"/>
</dbReference>
<dbReference type="Gene3D" id="2.40.50.100">
    <property type="match status" value="1"/>
</dbReference>
<dbReference type="GO" id="GO:0055085">
    <property type="term" value="P:transmembrane transport"/>
    <property type="evidence" value="ECO:0007669"/>
    <property type="project" value="InterPro"/>
</dbReference>
<dbReference type="PANTHER" id="PTHR30438">
    <property type="entry name" value="36 KDA ANTIGEN-RELATED"/>
    <property type="match status" value="1"/>
</dbReference>
<dbReference type="Gene3D" id="1.10.287.470">
    <property type="entry name" value="Helix hairpin bin"/>
    <property type="match status" value="1"/>
</dbReference>
<sequence>MMTGIQTKVLLAAGAFSVALVLYYLNFTGDETENLLKSNGRIEATEIAVASKTAGRIKELLVDEGDFVEAGQLVATVESDSLVAQWHQAEAQLRQAQSATVTAESQLLQRKSEKAALEALLIQRNAELVAARSRANRTGTLAETGSVSKQLAEDNDTLVTSAKTAVSSAKAQIDAAVAGIASAQAQINSAASAVDAARATVARVQSELTDNQLKAPRSGRIQYRIAQTGEIVAAGGKVLSLIDVTDVHMTFFLPSALAGRIEVGSEVRVVLDAVPSVSIPAEVSYVADVAQFTPKTVETASEREKLMFRVKARINPELLLKHKTKVKTGLPGVAYLRLDSSQPWPDFLPELVQ</sequence>
<dbReference type="GO" id="GO:0005886">
    <property type="term" value="C:plasma membrane"/>
    <property type="evidence" value="ECO:0007669"/>
    <property type="project" value="TreeGrafter"/>
</dbReference>
<protein>
    <submittedName>
        <fullName evidence="2">HlyD family secretion protein</fullName>
    </submittedName>
</protein>
<dbReference type="SUPFAM" id="SSF111369">
    <property type="entry name" value="HlyD-like secretion proteins"/>
    <property type="match status" value="2"/>
</dbReference>
<evidence type="ECO:0000313" key="3">
    <source>
        <dbReference type="Proteomes" id="UP000199371"/>
    </source>
</evidence>
<dbReference type="AlphaFoldDB" id="A0A1H6KKE3"/>